<gene>
    <name evidence="3" type="ORF">PFCIRM138_03690</name>
</gene>
<feature type="transmembrane region" description="Helical" evidence="2">
    <location>
        <begin position="374"/>
        <end position="393"/>
    </location>
</feature>
<accession>A0A0B7NYS8</accession>
<reference evidence="3" key="1">
    <citation type="submission" date="2014-08" db="EMBL/GenBank/DDBJ databases">
        <authorList>
            <person name="Falentin Helene"/>
        </authorList>
    </citation>
    <scope>NUCLEOTIDE SEQUENCE</scope>
</reference>
<feature type="transmembrane region" description="Helical" evidence="2">
    <location>
        <begin position="66"/>
        <end position="84"/>
    </location>
</feature>
<protein>
    <submittedName>
        <fullName evidence="3">Hypothetical transmembrane protein</fullName>
    </submittedName>
</protein>
<organism evidence="3">
    <name type="scientific">Propionibacterium freudenreichii subsp. freudenreichii</name>
    <dbReference type="NCBI Taxonomy" id="66712"/>
    <lineage>
        <taxon>Bacteria</taxon>
        <taxon>Bacillati</taxon>
        <taxon>Actinomycetota</taxon>
        <taxon>Actinomycetes</taxon>
        <taxon>Propionibacteriales</taxon>
        <taxon>Propionibacteriaceae</taxon>
        <taxon>Propionibacterium</taxon>
    </lineage>
</organism>
<keyword evidence="2" id="KW-0472">Membrane</keyword>
<dbReference type="EMBL" id="LM676388">
    <property type="protein sequence ID" value="CEP26037.1"/>
    <property type="molecule type" value="Genomic_DNA"/>
</dbReference>
<evidence type="ECO:0000256" key="2">
    <source>
        <dbReference type="SAM" id="Phobius"/>
    </source>
</evidence>
<feature type="transmembrane region" description="Helical" evidence="2">
    <location>
        <begin position="327"/>
        <end position="353"/>
    </location>
</feature>
<feature type="transmembrane region" description="Helical" evidence="2">
    <location>
        <begin position="146"/>
        <end position="166"/>
    </location>
</feature>
<feature type="transmembrane region" description="Helical" evidence="2">
    <location>
        <begin position="233"/>
        <end position="255"/>
    </location>
</feature>
<feature type="transmembrane region" description="Helical" evidence="2">
    <location>
        <begin position="527"/>
        <end position="546"/>
    </location>
</feature>
<feature type="transmembrane region" description="Helical" evidence="2">
    <location>
        <begin position="289"/>
        <end position="307"/>
    </location>
</feature>
<feature type="transmembrane region" description="Helical" evidence="2">
    <location>
        <begin position="35"/>
        <end position="54"/>
    </location>
</feature>
<proteinExistence type="predicted"/>
<dbReference type="AlphaFoldDB" id="A0A0B7NYS8"/>
<keyword evidence="2 3" id="KW-0812">Transmembrane</keyword>
<feature type="transmembrane region" description="Helical" evidence="2">
    <location>
        <begin position="261"/>
        <end position="282"/>
    </location>
</feature>
<feature type="transmembrane region" description="Helical" evidence="2">
    <location>
        <begin position="423"/>
        <end position="443"/>
    </location>
</feature>
<evidence type="ECO:0000313" key="3">
    <source>
        <dbReference type="EMBL" id="CEP26037.1"/>
    </source>
</evidence>
<dbReference type="InterPro" id="IPR046671">
    <property type="entry name" value="DUF6541"/>
</dbReference>
<feature type="transmembrane region" description="Helical" evidence="2">
    <location>
        <begin position="491"/>
        <end position="515"/>
    </location>
</feature>
<dbReference type="Pfam" id="PF20176">
    <property type="entry name" value="DUF6541"/>
    <property type="match status" value="1"/>
</dbReference>
<feature type="transmembrane region" description="Helical" evidence="2">
    <location>
        <begin position="450"/>
        <end position="471"/>
    </location>
</feature>
<feature type="region of interest" description="Disordered" evidence="1">
    <location>
        <begin position="94"/>
        <end position="138"/>
    </location>
</feature>
<sequence length="697" mass="74360">MSWLGFCALVAASVVLLMLPGGIVNRCAKLPRKVSLALAPGVSTAIIAASAIVANKVGLGWNLLPPALLTVVCALGCLVVRWLAHRLVDARTGHAPHADGTPGPRRVAASVPASASASSGSAASPGSPEVTGSATRGAPRPPATGWWLGAGALGMVLTAWHIITILGRPDNFSQSFDNVFHLSAIRWILDNSNGSSLAITMTTGDNPAAFYPLAWHDVATLALKMVHSTDVVAANNAMVVAVPAVVWVLGCFYLLHVLGCVNAPALVAAGLMVGAFPAFPYLPASWGVLYPNMFGIALIPATIALAYQALGLGEHRTPLRSALPVGLLAMFGMAIAHPNTIALFCVVLIPMLATWLTRILRARDADQPRWQRRGAIGLTALAALVIIAIWAKIRPPEDAAVWNAIIGPRRALWQALTMTPSTATITVLPISVLVVVGAVVVIVTRRQIWLLAAHGLLIFLWMAVSCFPSGWLRNALVGIWYNDPSRLAAALPLTALPLAVIGCSAMARWLVGWLTARRQLTAPTTPIVATVTLLLAVVLVPATLLAPTLRTTLRDAADSYRITWNGNVVDTDEYALLKRLPELVPADETVATVPYNGSSMAYALENVKTTTTHILYTPSRDVYTINQNLRFAEFNPEVCHALSDLNVHYALDFGWYEVNRSNYAQYAPGFARLYEAPGFVPVANNGHAVLYRIEACR</sequence>
<name>A0A0B7NYS8_PROFF</name>
<evidence type="ECO:0000256" key="1">
    <source>
        <dbReference type="SAM" id="MobiDB-lite"/>
    </source>
</evidence>
<keyword evidence="2" id="KW-1133">Transmembrane helix</keyword>
<feature type="compositionally biased region" description="Low complexity" evidence="1">
    <location>
        <begin position="107"/>
        <end position="127"/>
    </location>
</feature>